<proteinExistence type="predicted"/>
<reference evidence="1 2" key="1">
    <citation type="submission" date="2020-08" db="EMBL/GenBank/DDBJ databases">
        <title>Genomic Encyclopedia of Type Strains, Phase IV (KMG-V): Genome sequencing to study the core and pangenomes of soil and plant-associated prokaryotes.</title>
        <authorList>
            <person name="Whitman W."/>
        </authorList>
    </citation>
    <scope>NUCLEOTIDE SEQUENCE [LARGE SCALE GENOMIC DNA]</scope>
    <source>
        <strain evidence="1 2">X5P3</strain>
    </source>
</reference>
<organism evidence="1 2">
    <name type="scientific">Granulicella mallensis</name>
    <dbReference type="NCBI Taxonomy" id="940614"/>
    <lineage>
        <taxon>Bacteria</taxon>
        <taxon>Pseudomonadati</taxon>
        <taxon>Acidobacteriota</taxon>
        <taxon>Terriglobia</taxon>
        <taxon>Terriglobales</taxon>
        <taxon>Acidobacteriaceae</taxon>
        <taxon>Granulicella</taxon>
    </lineage>
</organism>
<evidence type="ECO:0000313" key="2">
    <source>
        <dbReference type="Proteomes" id="UP000584867"/>
    </source>
</evidence>
<name>A0A7W8E9L6_9BACT</name>
<dbReference type="RefSeq" id="WP_184255108.1">
    <property type="nucleotide sequence ID" value="NZ_JACHIO010000007.1"/>
</dbReference>
<dbReference type="AlphaFoldDB" id="A0A7W8E9L6"/>
<dbReference type="EMBL" id="JACHIO010000007">
    <property type="protein sequence ID" value="MBB5063724.1"/>
    <property type="molecule type" value="Genomic_DNA"/>
</dbReference>
<comment type="caution">
    <text evidence="1">The sequence shown here is derived from an EMBL/GenBank/DDBJ whole genome shotgun (WGS) entry which is preliminary data.</text>
</comment>
<gene>
    <name evidence="1" type="ORF">HDF15_002069</name>
</gene>
<dbReference type="Proteomes" id="UP000584867">
    <property type="component" value="Unassembled WGS sequence"/>
</dbReference>
<evidence type="ECO:0000313" key="1">
    <source>
        <dbReference type="EMBL" id="MBB5063724.1"/>
    </source>
</evidence>
<sequence length="100" mass="11352">MSNTAQKRAIKNYRTRLRKRGVARFEVLGLEADRDLIRSLAKRLAQDDPEANRIRVEVTRTVADTPRKKGGILAALRRSPLVGVELEVERPFDSGRKVDL</sequence>
<protein>
    <submittedName>
        <fullName evidence="1">Uncharacterized protein</fullName>
    </submittedName>
</protein>
<accession>A0A7W8E9L6</accession>